<dbReference type="EMBL" id="CP013232">
    <property type="protein sequence ID" value="AMO94137.1"/>
    <property type="molecule type" value="Genomic_DNA"/>
</dbReference>
<keyword evidence="4 5" id="KW-0472">Membrane</keyword>
<proteinExistence type="predicted"/>
<sequence length="127" mass="14349">MTIAYWCVLIAGLMPLFTVVFAKRGRPDFDNSEPRAWLEQQSGLRRRADYAHRNHFEAFPFFAAGVIIAQQVHAPQNMLNLLAVLFIVARVVYTVLYLTDRPSLRSAVWTIAFLSAIGLFVLAGLTH</sequence>
<feature type="transmembrane region" description="Helical" evidence="5">
    <location>
        <begin position="78"/>
        <end position="99"/>
    </location>
</feature>
<accession>A0A127P8P6</accession>
<evidence type="ECO:0000313" key="7">
    <source>
        <dbReference type="Proteomes" id="UP000072421"/>
    </source>
</evidence>
<dbReference type="Proteomes" id="UP000072421">
    <property type="component" value="Chromosome"/>
</dbReference>
<dbReference type="PANTHER" id="PTHR35371">
    <property type="entry name" value="INNER MEMBRANE PROTEIN"/>
    <property type="match status" value="1"/>
</dbReference>
<dbReference type="Gene3D" id="1.20.120.550">
    <property type="entry name" value="Membrane associated eicosanoid/glutathione metabolism-like domain"/>
    <property type="match status" value="1"/>
</dbReference>
<evidence type="ECO:0000256" key="3">
    <source>
        <dbReference type="ARBA" id="ARBA00022989"/>
    </source>
</evidence>
<dbReference type="RefSeq" id="WP_061539269.1">
    <property type="nucleotide sequence ID" value="NZ_CP013232.1"/>
</dbReference>
<name>A0A127P8P6_9BURK</name>
<evidence type="ECO:0000256" key="2">
    <source>
        <dbReference type="ARBA" id="ARBA00022692"/>
    </source>
</evidence>
<feature type="transmembrane region" description="Helical" evidence="5">
    <location>
        <begin position="106"/>
        <end position="125"/>
    </location>
</feature>
<keyword evidence="2 5" id="KW-0812">Transmembrane</keyword>
<evidence type="ECO:0000256" key="4">
    <source>
        <dbReference type="ARBA" id="ARBA00023136"/>
    </source>
</evidence>
<dbReference type="AlphaFoldDB" id="A0A127P8P6"/>
<dbReference type="InterPro" id="IPR023352">
    <property type="entry name" value="MAPEG-like_dom_sf"/>
</dbReference>
<dbReference type="GO" id="GO:0016020">
    <property type="term" value="C:membrane"/>
    <property type="evidence" value="ECO:0007669"/>
    <property type="project" value="UniProtKB-SubCell"/>
</dbReference>
<dbReference type="Pfam" id="PF01124">
    <property type="entry name" value="MAPEG"/>
    <property type="match status" value="1"/>
</dbReference>
<protein>
    <submittedName>
        <fullName evidence="6">MAPEG family protein</fullName>
    </submittedName>
</protein>
<dbReference type="PANTHER" id="PTHR35371:SF1">
    <property type="entry name" value="BLR7753 PROTEIN"/>
    <property type="match status" value="1"/>
</dbReference>
<evidence type="ECO:0000256" key="5">
    <source>
        <dbReference type="SAM" id="Phobius"/>
    </source>
</evidence>
<gene>
    <name evidence="6" type="ORF">CFter6_1429</name>
</gene>
<dbReference type="PATRIC" id="fig|158899.10.peg.1440"/>
<dbReference type="InterPro" id="IPR001129">
    <property type="entry name" value="Membr-assoc_MAPEG"/>
</dbReference>
<keyword evidence="3 5" id="KW-1133">Transmembrane helix</keyword>
<dbReference type="SUPFAM" id="SSF161084">
    <property type="entry name" value="MAPEG domain-like"/>
    <property type="match status" value="1"/>
</dbReference>
<reference evidence="6 7" key="1">
    <citation type="submission" date="2015-11" db="EMBL/GenBank/DDBJ databases">
        <title>Exploring the genomic traits of fungus-feeding bacterial genus Collimonas.</title>
        <authorList>
            <person name="Song C."/>
            <person name="Schmidt R."/>
            <person name="de Jager V."/>
            <person name="Krzyzanowska D."/>
            <person name="Jongedijk E."/>
            <person name="Cankar K."/>
            <person name="Beekwilder J."/>
            <person name="van Veen A."/>
            <person name="de Boer W."/>
            <person name="van Veen J.A."/>
            <person name="Garbeva P."/>
        </authorList>
    </citation>
    <scope>NUCLEOTIDE SEQUENCE [LARGE SCALE GENOMIC DNA]</scope>
    <source>
        <strain evidence="6 7">Ter6</strain>
    </source>
</reference>
<evidence type="ECO:0000256" key="1">
    <source>
        <dbReference type="ARBA" id="ARBA00004370"/>
    </source>
</evidence>
<organism evidence="6">
    <name type="scientific">Collimonas fungivorans</name>
    <dbReference type="NCBI Taxonomy" id="158899"/>
    <lineage>
        <taxon>Bacteria</taxon>
        <taxon>Pseudomonadati</taxon>
        <taxon>Pseudomonadota</taxon>
        <taxon>Betaproteobacteria</taxon>
        <taxon>Burkholderiales</taxon>
        <taxon>Oxalobacteraceae</taxon>
        <taxon>Collimonas</taxon>
    </lineage>
</organism>
<evidence type="ECO:0000313" key="6">
    <source>
        <dbReference type="EMBL" id="AMO94137.1"/>
    </source>
</evidence>
<dbReference type="OrthoDB" id="513661at2"/>
<comment type="subcellular location">
    <subcellularLocation>
        <location evidence="1">Membrane</location>
    </subcellularLocation>
</comment>